<keyword evidence="2" id="KW-1003">Cell membrane</keyword>
<dbReference type="PANTHER" id="PTHR21137">
    <property type="entry name" value="ODORANT RECEPTOR"/>
    <property type="match status" value="1"/>
</dbReference>
<evidence type="ECO:0000256" key="4">
    <source>
        <dbReference type="ARBA" id="ARBA00022692"/>
    </source>
</evidence>
<reference evidence="11" key="1">
    <citation type="submission" date="2014-10" db="EMBL/GenBank/DDBJ databases">
        <authorList>
            <person name="Wang S."/>
            <person name="Zhang Y."/>
        </authorList>
    </citation>
    <scope>NUCLEOTIDE SEQUENCE</scope>
</reference>
<dbReference type="EMBL" id="KM979237">
    <property type="protein sequence ID" value="AKO89985.1"/>
    <property type="molecule type" value="mRNA"/>
</dbReference>
<feature type="transmembrane region" description="Helical" evidence="10">
    <location>
        <begin position="268"/>
        <end position="289"/>
    </location>
</feature>
<accession>A0A0H4KNW6</accession>
<keyword evidence="9 10" id="KW-0807">Transducer</keyword>
<dbReference type="GO" id="GO:0007165">
    <property type="term" value="P:signal transduction"/>
    <property type="evidence" value="ECO:0007669"/>
    <property type="project" value="UniProtKB-KW"/>
</dbReference>
<feature type="transmembrane region" description="Helical" evidence="10">
    <location>
        <begin position="37"/>
        <end position="55"/>
    </location>
</feature>
<comment type="subcellular location">
    <subcellularLocation>
        <location evidence="1 10">Cell membrane</location>
        <topology evidence="1 10">Multi-pass membrane protein</topology>
    </subcellularLocation>
</comment>
<evidence type="ECO:0000256" key="2">
    <source>
        <dbReference type="ARBA" id="ARBA00022475"/>
    </source>
</evidence>
<proteinExistence type="evidence at transcript level"/>
<dbReference type="AlphaFoldDB" id="A0A0H4KNW6"/>
<dbReference type="GO" id="GO:0005549">
    <property type="term" value="F:odorant binding"/>
    <property type="evidence" value="ECO:0007669"/>
    <property type="project" value="InterPro"/>
</dbReference>
<feature type="transmembrane region" description="Helical" evidence="10">
    <location>
        <begin position="61"/>
        <end position="80"/>
    </location>
</feature>
<gene>
    <name evidence="11" type="primary">OR21</name>
</gene>
<protein>
    <recommendedName>
        <fullName evidence="10">Odorant receptor</fullName>
    </recommendedName>
</protein>
<evidence type="ECO:0000256" key="9">
    <source>
        <dbReference type="ARBA" id="ARBA00023224"/>
    </source>
</evidence>
<evidence type="ECO:0000256" key="10">
    <source>
        <dbReference type="RuleBase" id="RU351113"/>
    </source>
</evidence>
<evidence type="ECO:0000256" key="8">
    <source>
        <dbReference type="ARBA" id="ARBA00023170"/>
    </source>
</evidence>
<feature type="transmembrane region" description="Helical" evidence="10">
    <location>
        <begin position="174"/>
        <end position="196"/>
    </location>
</feature>
<feature type="transmembrane region" description="Helical" evidence="10">
    <location>
        <begin position="129"/>
        <end position="154"/>
    </location>
</feature>
<dbReference type="GO" id="GO:0004984">
    <property type="term" value="F:olfactory receptor activity"/>
    <property type="evidence" value="ECO:0007669"/>
    <property type="project" value="InterPro"/>
</dbReference>
<evidence type="ECO:0000256" key="6">
    <source>
        <dbReference type="ARBA" id="ARBA00022989"/>
    </source>
</evidence>
<evidence type="ECO:0000256" key="7">
    <source>
        <dbReference type="ARBA" id="ARBA00023136"/>
    </source>
</evidence>
<keyword evidence="7 10" id="KW-0472">Membrane</keyword>
<keyword evidence="6 10" id="KW-1133">Transmembrane helix</keyword>
<keyword evidence="4 10" id="KW-0812">Transmembrane</keyword>
<evidence type="ECO:0000313" key="11">
    <source>
        <dbReference type="EMBL" id="AKO89985.1"/>
    </source>
</evidence>
<comment type="caution">
    <text evidence="10">Lacks conserved residue(s) required for the propagation of feature annotation.</text>
</comment>
<reference evidence="11" key="2">
    <citation type="journal article" date="2015" name="Int. J. Biol. Sci.">
        <title>Identification and Expression Analysis of Putative Chemosensory Receptor Genes in Microplitis mediator by Antennal Transcriptome Screening.</title>
        <authorList>
            <person name="Wang S.N."/>
            <person name="Peng Y."/>
            <person name="Lu Z.Y."/>
            <person name="Dhiloo K.H."/>
            <person name="Gu S.H."/>
            <person name="Li R.J."/>
            <person name="Zhou J.J."/>
            <person name="Zhang Y.J."/>
            <person name="Guo Y.Y."/>
        </authorList>
    </citation>
    <scope>NUCLEOTIDE SEQUENCE</scope>
</reference>
<comment type="similarity">
    <text evidence="10">Belongs to the insect chemoreceptor superfamily. Heteromeric odorant receptor channel (TC 1.A.69) family.</text>
</comment>
<organism evidence="11">
    <name type="scientific">Microplitis mediator</name>
    <dbReference type="NCBI Taxonomy" id="375433"/>
    <lineage>
        <taxon>Eukaryota</taxon>
        <taxon>Metazoa</taxon>
        <taxon>Ecdysozoa</taxon>
        <taxon>Arthropoda</taxon>
        <taxon>Hexapoda</taxon>
        <taxon>Insecta</taxon>
        <taxon>Pterygota</taxon>
        <taxon>Neoptera</taxon>
        <taxon>Endopterygota</taxon>
        <taxon>Hymenoptera</taxon>
        <taxon>Apocrita</taxon>
        <taxon>Ichneumonoidea</taxon>
        <taxon>Braconidae</taxon>
        <taxon>Microgastrinae</taxon>
        <taxon>Microplitis</taxon>
    </lineage>
</organism>
<keyword evidence="5 10" id="KW-0552">Olfaction</keyword>
<keyword evidence="8 10" id="KW-0675">Receptor</keyword>
<evidence type="ECO:0000256" key="1">
    <source>
        <dbReference type="ARBA" id="ARBA00004651"/>
    </source>
</evidence>
<dbReference type="PANTHER" id="PTHR21137:SF35">
    <property type="entry name" value="ODORANT RECEPTOR 19A-RELATED"/>
    <property type="match status" value="1"/>
</dbReference>
<evidence type="ECO:0000256" key="5">
    <source>
        <dbReference type="ARBA" id="ARBA00022725"/>
    </source>
</evidence>
<dbReference type="InterPro" id="IPR004117">
    <property type="entry name" value="7tm6_olfct_rcpt"/>
</dbReference>
<sequence length="392" mass="45559">MDYLSSPYCRLNKILLSCLGEWPYQTSTQRRFIRSTIYFFSASIIIPKIIKLIKVWGNLDMIIECIPMLLLDAVNFVKVVNGFINFRKMRELFDRIQDDWGLNYSKREFEIMQNYAEDGKKLSQFYASYMYATMLIYFCMPIIPKVLDIVLPLNTTRPELYLFEAEYFVDQHKFYYPILIHAYITCAVAVSMLVAFDTEYAIQALHGSGIFSALRYKLENLVIKDDEADYKNDEKIKQSTYNMVVQCAVLHKRALDYADLLESSRVTCFFFVLLVNIAAISITGVQTVMKLDQPTEAIRFGVYTLAQITHIFYNSYPAQMLFDNSWKTSDAIFAGNWYRAGSKSKNLLHMMIMRSRIPCKLTAGKIYLMSLENFTGVVKTSMSYFTVLLSFR</sequence>
<keyword evidence="3 10" id="KW-0716">Sensory transduction</keyword>
<evidence type="ECO:0000256" key="3">
    <source>
        <dbReference type="ARBA" id="ARBA00022606"/>
    </source>
</evidence>
<dbReference type="Pfam" id="PF02949">
    <property type="entry name" value="7tm_6"/>
    <property type="match status" value="1"/>
</dbReference>
<dbReference type="GO" id="GO:0005886">
    <property type="term" value="C:plasma membrane"/>
    <property type="evidence" value="ECO:0007669"/>
    <property type="project" value="UniProtKB-SubCell"/>
</dbReference>
<name>A0A0H4KNW6_9HYME</name>